<comment type="caution">
    <text evidence="1">The sequence shown here is derived from an EMBL/GenBank/DDBJ whole genome shotgun (WGS) entry which is preliminary data.</text>
</comment>
<dbReference type="InterPro" id="IPR007621">
    <property type="entry name" value="TPM_dom"/>
</dbReference>
<dbReference type="EMBL" id="DYXT01000049">
    <property type="protein sequence ID" value="HJE39994.1"/>
    <property type="molecule type" value="Genomic_DNA"/>
</dbReference>
<reference evidence="1" key="1">
    <citation type="journal article" date="2021" name="PeerJ">
        <title>Extensive microbial diversity within the chicken gut microbiome revealed by metagenomics and culture.</title>
        <authorList>
            <person name="Gilroy R."/>
            <person name="Ravi A."/>
            <person name="Getino M."/>
            <person name="Pursley I."/>
            <person name="Horton D.L."/>
            <person name="Alikhan N.F."/>
            <person name="Baker D."/>
            <person name="Gharbi K."/>
            <person name="Hall N."/>
            <person name="Watson M."/>
            <person name="Adriaenssens E.M."/>
            <person name="Foster-Nyarko E."/>
            <person name="Jarju S."/>
            <person name="Secka A."/>
            <person name="Antonio M."/>
            <person name="Oren A."/>
            <person name="Chaudhuri R.R."/>
            <person name="La Ragione R."/>
            <person name="Hildebrand F."/>
            <person name="Pallen M.J."/>
        </authorList>
    </citation>
    <scope>NUCLEOTIDE SEQUENCE</scope>
    <source>
        <strain evidence="1">4100</strain>
    </source>
</reference>
<dbReference type="PANTHER" id="PTHR30373">
    <property type="entry name" value="UPF0603 PROTEIN YGCG"/>
    <property type="match status" value="1"/>
</dbReference>
<sequence>MRFKSSQILSYMRFVALFIFMLTASALVSARAEYSIADIPNVHLSDSTRYVSDPEGILSPTAVKELDGKLGGIWRATSAEPVVVVIDRADTDDLDTYATELFESWGIGKKDKDNGLLILISRDQRRAVIRTGQGVEGLIPDAVASRIIRNVMAPRMADGDYDGGTIAAVDAVNEILSDPSARQELMSRYPNNDEARRADDLTLEQFFRLYLLFGVVITLILLAVYVYLLASTRCDSAHMRYDKIMRMRMPVLMLSMFGCLLPLVLWWVITLKLRRIRLRPRLCPHGHGKMERLDEVADNQYLTAPQNTEEALNSVDYDVWLCPVCNDTVVEPYVNRSAQYVECELCHTRSARLVANQVVRKPTVATEGVGAKIFHCRHCNNNFNHTYPIAKLPPVVVIPGGGGRGGFGGGGGFSGGSFGGGSTMGGGASGSW</sequence>
<dbReference type="AlphaFoldDB" id="A0A4Q0U8B2"/>
<name>A0A4Q0U8B2_9BACT</name>
<organism evidence="1 2">
    <name type="scientific">Candidatus Amulumruptor caecigallinarius</name>
    <dbReference type="NCBI Taxonomy" id="2109911"/>
    <lineage>
        <taxon>Bacteria</taxon>
        <taxon>Pseudomonadati</taxon>
        <taxon>Bacteroidota</taxon>
        <taxon>Bacteroidia</taxon>
        <taxon>Bacteroidales</taxon>
        <taxon>Muribaculaceae</taxon>
        <taxon>Candidatus Amulumruptor</taxon>
    </lineage>
</organism>
<proteinExistence type="predicted"/>
<accession>A0A4Q0U8B2</accession>
<dbReference type="PANTHER" id="PTHR30373:SF2">
    <property type="entry name" value="UPF0603 PROTEIN YGCG"/>
    <property type="match status" value="1"/>
</dbReference>
<protein>
    <submittedName>
        <fullName evidence="1">TPM domain-containing protein</fullName>
    </submittedName>
</protein>
<gene>
    <name evidence="1" type="ORF">K8V47_09595</name>
</gene>
<evidence type="ECO:0000313" key="2">
    <source>
        <dbReference type="Proteomes" id="UP000711407"/>
    </source>
</evidence>
<reference evidence="1" key="2">
    <citation type="submission" date="2021-09" db="EMBL/GenBank/DDBJ databases">
        <authorList>
            <person name="Gilroy R."/>
        </authorList>
    </citation>
    <scope>NUCLEOTIDE SEQUENCE</scope>
    <source>
        <strain evidence="1">4100</strain>
    </source>
</reference>
<dbReference type="Pfam" id="PF04536">
    <property type="entry name" value="TPM_phosphatase"/>
    <property type="match status" value="1"/>
</dbReference>
<evidence type="ECO:0000313" key="1">
    <source>
        <dbReference type="EMBL" id="HJE39994.1"/>
    </source>
</evidence>
<dbReference type="Proteomes" id="UP000711407">
    <property type="component" value="Unassembled WGS sequence"/>
</dbReference>
<dbReference type="Gene3D" id="3.10.310.50">
    <property type="match status" value="1"/>
</dbReference>